<dbReference type="KEGG" id="bfz:BAU07_26565"/>
<gene>
    <name evidence="1" type="ORF">BAU07_26565</name>
</gene>
<accession>A0A193GLB6</accession>
<proteinExistence type="predicted"/>
<dbReference type="EMBL" id="CP016173">
    <property type="protein sequence ID" value="ANN80887.1"/>
    <property type="molecule type" value="Genomic_DNA"/>
</dbReference>
<dbReference type="RefSeq" id="WP_066665942.1">
    <property type="nucleotide sequence ID" value="NZ_CBCSCL010000020.1"/>
</dbReference>
<geneLocation type="plasmid" evidence="1 2">
    <name>unnamed1</name>
</geneLocation>
<name>A0A193GLB6_9BORD</name>
<dbReference type="AlphaFoldDB" id="A0A193GLB6"/>
<evidence type="ECO:0000313" key="2">
    <source>
        <dbReference type="Proteomes" id="UP000091926"/>
    </source>
</evidence>
<dbReference type="Proteomes" id="UP000091926">
    <property type="component" value="Plasmid unnamed1"/>
</dbReference>
<keyword evidence="1" id="KW-0614">Plasmid</keyword>
<reference evidence="1 2" key="1">
    <citation type="submission" date="2016-06" db="EMBL/GenBank/DDBJ databases">
        <title>Complete genome sequences of Bordetella bronchialis and Bordetella flabilis.</title>
        <authorList>
            <person name="LiPuma J.J."/>
            <person name="Spilker T."/>
        </authorList>
    </citation>
    <scope>NUCLEOTIDE SEQUENCE [LARGE SCALE GENOMIC DNA]</scope>
    <source>
        <strain evidence="1 2">AU10664</strain>
        <plasmid evidence="1 2">unnamed1</plasmid>
    </source>
</reference>
<organism evidence="1 2">
    <name type="scientific">Bordetella flabilis</name>
    <dbReference type="NCBI Taxonomy" id="463014"/>
    <lineage>
        <taxon>Bacteria</taxon>
        <taxon>Pseudomonadati</taxon>
        <taxon>Pseudomonadota</taxon>
        <taxon>Betaproteobacteria</taxon>
        <taxon>Burkholderiales</taxon>
        <taxon>Alcaligenaceae</taxon>
        <taxon>Bordetella</taxon>
    </lineage>
</organism>
<protein>
    <submittedName>
        <fullName evidence="1">Uncharacterized protein</fullName>
    </submittedName>
</protein>
<sequence length="128" mass="14199">MSLELELVADVRQALRSIERIVLECAFDSADDDWSEVERTFDCGEAYVSFSLCTDPGDIRPSVRIELGVQDESSRHPTAGFKAQWNREEGTFGQVQSILIDGKQCGAQRFLRRLEGTLALAGVSVLCD</sequence>
<keyword evidence="2" id="KW-1185">Reference proteome</keyword>
<evidence type="ECO:0000313" key="1">
    <source>
        <dbReference type="EMBL" id="ANN80887.1"/>
    </source>
</evidence>